<dbReference type="EMBL" id="FNQM01000019">
    <property type="protein sequence ID" value="SEA93143.1"/>
    <property type="molecule type" value="Genomic_DNA"/>
</dbReference>
<dbReference type="PROSITE" id="PS51123">
    <property type="entry name" value="OMPA_2"/>
    <property type="match status" value="1"/>
</dbReference>
<dbReference type="OrthoDB" id="5525824at2"/>
<dbReference type="PRINTS" id="PR01021">
    <property type="entry name" value="OMPADOMAIN"/>
</dbReference>
<feature type="domain" description="OmpA-like" evidence="6">
    <location>
        <begin position="430"/>
        <end position="545"/>
    </location>
</feature>
<dbReference type="InterPro" id="IPR006665">
    <property type="entry name" value="OmpA-like"/>
</dbReference>
<dbReference type="Gene3D" id="3.40.1520.20">
    <property type="match status" value="1"/>
</dbReference>
<protein>
    <submittedName>
        <fullName evidence="7">OmpA family protein</fullName>
    </submittedName>
</protein>
<dbReference type="Pfam" id="PF00691">
    <property type="entry name" value="OmpA"/>
    <property type="match status" value="1"/>
</dbReference>
<evidence type="ECO:0000259" key="6">
    <source>
        <dbReference type="PROSITE" id="PS51123"/>
    </source>
</evidence>
<evidence type="ECO:0000256" key="3">
    <source>
        <dbReference type="ARBA" id="ARBA00023237"/>
    </source>
</evidence>
<organism evidence="7 8">
    <name type="scientific">Rubrimonas cliftonensis</name>
    <dbReference type="NCBI Taxonomy" id="89524"/>
    <lineage>
        <taxon>Bacteria</taxon>
        <taxon>Pseudomonadati</taxon>
        <taxon>Pseudomonadota</taxon>
        <taxon>Alphaproteobacteria</taxon>
        <taxon>Rhodobacterales</taxon>
        <taxon>Paracoccaceae</taxon>
        <taxon>Rubrimonas</taxon>
    </lineage>
</organism>
<sequence>MGATRRSGMGATRRSGLRAGLRAAGALTAGLTAVALAALGLGWAAAGAVEAGLQARVSGGLNAAGHRWVEVRVDGARVSLSGMAPDAGAAADALRVAAQASGPFASLEDGVAAAPPLSARFEAAVAAAAPAQSLEILRDGDGAAILGVAPDAMALRRIVARLSRLIGAPVDASLARARESGDPWPHWAEIERAGVAAAAATPLGRVTLAPGRLSVSTPGPGADEGRPDSGKALADALERLKDSGVEVSIEEAALGPLRAEPGAAAAGPRLSPEAPAPDATWLAISSHPGGVALSGAAPDAASRMAIASYAAAAFVGRPLDSDGFLAPGEPAPGEVEAREAVPASAPDGWRAAALAAVDALSRLEGGAARVGDGAASLRGRTLEAAAAREADAALAPLRERGWTAETRVTVDLAARAAAMRLGAPACAAAMAEQAAADPILFAPGESVLAADASPALDALAAILPRCEGGVVEVGGHTDSQGSADYNLALSASRAEAVAAALAERVALRVALSAKGYGPTRPIADNDTEEGRARNRRIAFTAPVAAVSEPETETSRSAAGEGRP</sequence>
<evidence type="ECO:0000256" key="2">
    <source>
        <dbReference type="ARBA" id="ARBA00023136"/>
    </source>
</evidence>
<accession>A0A1H4F777</accession>
<reference evidence="7 8" key="1">
    <citation type="submission" date="2016-10" db="EMBL/GenBank/DDBJ databases">
        <authorList>
            <person name="de Groot N.N."/>
        </authorList>
    </citation>
    <scope>NUCLEOTIDE SEQUENCE [LARGE SCALE GENOMIC DNA]</scope>
    <source>
        <strain evidence="7 8">DSM 15345</strain>
    </source>
</reference>
<keyword evidence="2 4" id="KW-0472">Membrane</keyword>
<evidence type="ECO:0000256" key="5">
    <source>
        <dbReference type="SAM" id="MobiDB-lite"/>
    </source>
</evidence>
<dbReference type="AlphaFoldDB" id="A0A1H4F777"/>
<dbReference type="InterPro" id="IPR050330">
    <property type="entry name" value="Bact_OuterMem_StrucFunc"/>
</dbReference>
<evidence type="ECO:0000313" key="7">
    <source>
        <dbReference type="EMBL" id="SEA93143.1"/>
    </source>
</evidence>
<proteinExistence type="predicted"/>
<keyword evidence="3" id="KW-0998">Cell outer membrane</keyword>
<gene>
    <name evidence="7" type="ORF">SAMN05444370_11916</name>
</gene>
<dbReference type="Proteomes" id="UP000198703">
    <property type="component" value="Unassembled WGS sequence"/>
</dbReference>
<name>A0A1H4F777_9RHOB</name>
<evidence type="ECO:0000313" key="8">
    <source>
        <dbReference type="Proteomes" id="UP000198703"/>
    </source>
</evidence>
<dbReference type="RefSeq" id="WP_093255765.1">
    <property type="nucleotide sequence ID" value="NZ_FNQM01000019.1"/>
</dbReference>
<evidence type="ECO:0000256" key="1">
    <source>
        <dbReference type="ARBA" id="ARBA00004442"/>
    </source>
</evidence>
<feature type="region of interest" description="Disordered" evidence="5">
    <location>
        <begin position="209"/>
        <end position="230"/>
    </location>
</feature>
<dbReference type="PANTHER" id="PTHR30329">
    <property type="entry name" value="STATOR ELEMENT OF FLAGELLAR MOTOR COMPLEX"/>
    <property type="match status" value="1"/>
</dbReference>
<dbReference type="STRING" id="89524.SAMN05444370_11916"/>
<dbReference type="InterPro" id="IPR006664">
    <property type="entry name" value="OMP_bac"/>
</dbReference>
<comment type="subcellular location">
    <subcellularLocation>
        <location evidence="1">Cell outer membrane</location>
    </subcellularLocation>
</comment>
<dbReference type="PANTHER" id="PTHR30329:SF21">
    <property type="entry name" value="LIPOPROTEIN YIAD-RELATED"/>
    <property type="match status" value="1"/>
</dbReference>
<dbReference type="SUPFAM" id="SSF103088">
    <property type="entry name" value="OmpA-like"/>
    <property type="match status" value="1"/>
</dbReference>
<keyword evidence="8" id="KW-1185">Reference proteome</keyword>
<dbReference type="CDD" id="cd07185">
    <property type="entry name" value="OmpA_C-like"/>
    <property type="match status" value="1"/>
</dbReference>
<dbReference type="Gene3D" id="3.30.1330.60">
    <property type="entry name" value="OmpA-like domain"/>
    <property type="match status" value="1"/>
</dbReference>
<dbReference type="InterPro" id="IPR036737">
    <property type="entry name" value="OmpA-like_sf"/>
</dbReference>
<dbReference type="GO" id="GO:0009279">
    <property type="term" value="C:cell outer membrane"/>
    <property type="evidence" value="ECO:0007669"/>
    <property type="project" value="UniProtKB-SubCell"/>
</dbReference>
<feature type="region of interest" description="Disordered" evidence="5">
    <location>
        <begin position="520"/>
        <end position="563"/>
    </location>
</feature>
<evidence type="ECO:0000256" key="4">
    <source>
        <dbReference type="PROSITE-ProRule" id="PRU00473"/>
    </source>
</evidence>